<sequence length="146" mass="16299">MGLLVAVAVIAVLMLETGTLWSTLLRREREAQLLAQGEEIRRAIGRYYEAGGLYPKSLDDLLLDRRQPTVRRYLRRAYQDPLQVGAEWGIIAGPGETVMGLYSQAPGQPLKQGNFRQGQESFSGQGSYQGWQFLYRPGQSNPPKGT</sequence>
<reference evidence="1 2" key="1">
    <citation type="journal article" date="2020" name="Microorganisms">
        <title>Reliable Identification of Environmental Pseudomonas Isolates Using the rpoD Gene.</title>
        <authorList>
            <consortium name="The Broad Institute Genome Sequencing Platform"/>
            <person name="Girard L."/>
            <person name="Lood C."/>
            <person name="Rokni-Zadeh H."/>
            <person name="van Noort V."/>
            <person name="Lavigne R."/>
            <person name="De Mot R."/>
        </authorList>
    </citation>
    <scope>NUCLEOTIDE SEQUENCE [LARGE SCALE GENOMIC DNA]</scope>
    <source>
        <strain evidence="1 2">RW8P3</strain>
    </source>
</reference>
<protein>
    <submittedName>
        <fullName evidence="1">Type II secretion system protein</fullName>
    </submittedName>
</protein>
<organism evidence="1 2">
    <name type="scientific">Pseudomonas vanderleydeniana</name>
    <dbReference type="NCBI Taxonomy" id="2745495"/>
    <lineage>
        <taxon>Bacteria</taxon>
        <taxon>Pseudomonadati</taxon>
        <taxon>Pseudomonadota</taxon>
        <taxon>Gammaproteobacteria</taxon>
        <taxon>Pseudomonadales</taxon>
        <taxon>Pseudomonadaceae</taxon>
        <taxon>Pseudomonas</taxon>
    </lineage>
</organism>
<proteinExistence type="predicted"/>
<evidence type="ECO:0000313" key="2">
    <source>
        <dbReference type="Proteomes" id="UP000634530"/>
    </source>
</evidence>
<dbReference type="KEGG" id="pvw:HU752_030170"/>
<dbReference type="SUPFAM" id="SSF54523">
    <property type="entry name" value="Pili subunits"/>
    <property type="match status" value="1"/>
</dbReference>
<gene>
    <name evidence="1" type="ORF">HU752_030170</name>
</gene>
<name>A0A9E6PRC4_9PSED</name>
<reference evidence="1 2" key="2">
    <citation type="journal article" date="2021" name="Microorganisms">
        <title>The Ever-Expanding Pseudomonas Genus: Description of 43 New Species and Partition of the Pseudomonas putida Group.</title>
        <authorList>
            <person name="Girard L."/>
            <person name="Lood C."/>
            <person name="Hofte M."/>
            <person name="Vandamme P."/>
            <person name="Rokni-Zadeh H."/>
            <person name="van Noort V."/>
            <person name="Lavigne R."/>
            <person name="De Mot R."/>
        </authorList>
    </citation>
    <scope>NUCLEOTIDE SEQUENCE [LARGE SCALE GENOMIC DNA]</scope>
    <source>
        <strain evidence="1 2">RW8P3</strain>
    </source>
</reference>
<keyword evidence="2" id="KW-1185">Reference proteome</keyword>
<evidence type="ECO:0000313" key="1">
    <source>
        <dbReference type="EMBL" id="QXI31657.1"/>
    </source>
</evidence>
<dbReference type="EMBL" id="CP077093">
    <property type="protein sequence ID" value="QXI31657.1"/>
    <property type="molecule type" value="Genomic_DNA"/>
</dbReference>
<dbReference type="InterPro" id="IPR045584">
    <property type="entry name" value="Pilin-like"/>
</dbReference>
<accession>A0A9E6PRC4</accession>
<dbReference type="Proteomes" id="UP000634530">
    <property type="component" value="Chromosome"/>
</dbReference>
<dbReference type="AlphaFoldDB" id="A0A9E6PRC4"/>